<proteinExistence type="predicted"/>
<keyword evidence="3" id="KW-1185">Reference proteome</keyword>
<name>A0A1H0HQ56_9GAMM</name>
<feature type="transmembrane region" description="Helical" evidence="1">
    <location>
        <begin position="52"/>
        <end position="68"/>
    </location>
</feature>
<gene>
    <name evidence="2" type="ORF">SAMN04487951_11645</name>
</gene>
<dbReference type="OrthoDB" id="1425700at2"/>
<accession>A0A1H0HQ56</accession>
<feature type="transmembrane region" description="Helical" evidence="1">
    <location>
        <begin position="188"/>
        <end position="205"/>
    </location>
</feature>
<sequence>MSDTPLAWPLGFRSTLIKAILYLLAVGAISQGAYLEALYLPEVRFPEFGFTELTQTLVLSLSCLLLIYVRHILKVWPTVTLLLLAFIGSSLVREQDYFLDRFVADGAWQIIVTLIVVPSLIWVVLHRRRFMDEFMHYSNSFSFGLFTAGVLTTYIFSRLYGRQEMWQAVLQENFVRDFKDIAEEVVELLGYSLILFAMIELMLFARRVHKARLERS</sequence>
<dbReference type="EMBL" id="FNII01000016">
    <property type="protein sequence ID" value="SDO21254.1"/>
    <property type="molecule type" value="Genomic_DNA"/>
</dbReference>
<feature type="transmembrane region" description="Helical" evidence="1">
    <location>
        <begin position="107"/>
        <end position="125"/>
    </location>
</feature>
<feature type="transmembrane region" description="Helical" evidence="1">
    <location>
        <begin position="137"/>
        <end position="156"/>
    </location>
</feature>
<keyword evidence="1" id="KW-0812">Transmembrane</keyword>
<protein>
    <submittedName>
        <fullName evidence="2">Uncharacterized protein</fullName>
    </submittedName>
</protein>
<dbReference type="RefSeq" id="WP_089707608.1">
    <property type="nucleotide sequence ID" value="NZ_FNII01000016.1"/>
</dbReference>
<dbReference type="AlphaFoldDB" id="A0A1H0HQ56"/>
<feature type="transmembrane region" description="Helical" evidence="1">
    <location>
        <begin position="75"/>
        <end position="92"/>
    </location>
</feature>
<organism evidence="2 3">
    <name type="scientific">Vreelandella arcis</name>
    <dbReference type="NCBI Taxonomy" id="416873"/>
    <lineage>
        <taxon>Bacteria</taxon>
        <taxon>Pseudomonadati</taxon>
        <taxon>Pseudomonadota</taxon>
        <taxon>Gammaproteobacteria</taxon>
        <taxon>Oceanospirillales</taxon>
        <taxon>Halomonadaceae</taxon>
        <taxon>Vreelandella</taxon>
    </lineage>
</organism>
<evidence type="ECO:0000256" key="1">
    <source>
        <dbReference type="SAM" id="Phobius"/>
    </source>
</evidence>
<evidence type="ECO:0000313" key="2">
    <source>
        <dbReference type="EMBL" id="SDO21254.1"/>
    </source>
</evidence>
<dbReference type="Proteomes" id="UP000199677">
    <property type="component" value="Unassembled WGS sequence"/>
</dbReference>
<dbReference type="STRING" id="416873.SAMN04487951_11645"/>
<feature type="transmembrane region" description="Helical" evidence="1">
    <location>
        <begin position="20"/>
        <end position="40"/>
    </location>
</feature>
<evidence type="ECO:0000313" key="3">
    <source>
        <dbReference type="Proteomes" id="UP000199677"/>
    </source>
</evidence>
<keyword evidence="1" id="KW-0472">Membrane</keyword>
<keyword evidence="1" id="KW-1133">Transmembrane helix</keyword>
<reference evidence="3" key="1">
    <citation type="submission" date="2016-10" db="EMBL/GenBank/DDBJ databases">
        <authorList>
            <person name="Varghese N."/>
            <person name="Submissions S."/>
        </authorList>
    </citation>
    <scope>NUCLEOTIDE SEQUENCE [LARGE SCALE GENOMIC DNA]</scope>
    <source>
        <strain evidence="3">CGMCC 1.6494</strain>
    </source>
</reference>